<keyword evidence="2" id="KW-1185">Reference proteome</keyword>
<reference evidence="1 2" key="1">
    <citation type="submission" date="2019-07" db="EMBL/GenBank/DDBJ databases">
        <title>Aquicoccus porphyridii gen. nov., sp. nov., isolated from a small marine red alga, Porphyridium marinum.</title>
        <authorList>
            <person name="Liu L."/>
        </authorList>
    </citation>
    <scope>NUCLEOTIDE SEQUENCE [LARGE SCALE GENOMIC DNA]</scope>
    <source>
        <strain evidence="1 2">L1 8-17</strain>
    </source>
</reference>
<organism evidence="1 2">
    <name type="scientific">Aquicoccus porphyridii</name>
    <dbReference type="NCBI Taxonomy" id="1852029"/>
    <lineage>
        <taxon>Bacteria</taxon>
        <taxon>Pseudomonadati</taxon>
        <taxon>Pseudomonadota</taxon>
        <taxon>Alphaproteobacteria</taxon>
        <taxon>Rhodobacterales</taxon>
        <taxon>Paracoccaceae</taxon>
        <taxon>Aquicoccus</taxon>
    </lineage>
</organism>
<dbReference type="Proteomes" id="UP000325291">
    <property type="component" value="Unassembled WGS sequence"/>
</dbReference>
<evidence type="ECO:0000313" key="1">
    <source>
        <dbReference type="EMBL" id="KAA0909642.1"/>
    </source>
</evidence>
<dbReference type="RefSeq" id="WP_111364881.1">
    <property type="nucleotide sequence ID" value="NZ_VINQ01000029.1"/>
</dbReference>
<name>A0A5A9YXK1_9RHOB</name>
<evidence type="ECO:0008006" key="3">
    <source>
        <dbReference type="Google" id="ProtNLM"/>
    </source>
</evidence>
<accession>A0A5A9YXK1</accession>
<gene>
    <name evidence="1" type="ORF">FLO80_20675</name>
</gene>
<dbReference type="AlphaFoldDB" id="A0A5A9YXK1"/>
<protein>
    <recommendedName>
        <fullName evidence="3">Flagellar FliJ protein</fullName>
    </recommendedName>
</protein>
<proteinExistence type="predicted"/>
<dbReference type="EMBL" id="VINQ01000029">
    <property type="protein sequence ID" value="KAA0909642.1"/>
    <property type="molecule type" value="Genomic_DNA"/>
</dbReference>
<sequence length="138" mass="15364">MSDEDGLAWLTDAGYRAELAKFEALAATERRLKRYLDELNDLGAAADPGTALSMSLSGFDRGWQRWKAMKRSETNLRLAEIRARKAQAATILTHAFARNDVAQGLRDRARAGRARKAAVKQMETLQDQAIMAALSTRR</sequence>
<comment type="caution">
    <text evidence="1">The sequence shown here is derived from an EMBL/GenBank/DDBJ whole genome shotgun (WGS) entry which is preliminary data.</text>
</comment>
<evidence type="ECO:0000313" key="2">
    <source>
        <dbReference type="Proteomes" id="UP000325291"/>
    </source>
</evidence>